<reference evidence="7 8" key="1">
    <citation type="submission" date="2021-06" db="EMBL/GenBank/DDBJ databases">
        <authorList>
            <person name="Palmer J.M."/>
        </authorList>
    </citation>
    <scope>NUCLEOTIDE SEQUENCE [LARGE SCALE GENOMIC DNA]</scope>
    <source>
        <strain evidence="7 8">XC_2019</strain>
        <tissue evidence="7">Muscle</tissue>
    </source>
</reference>
<name>A0ABV0Q9M7_9TELE</name>
<sequence length="251" mass="27950">MKLTLVFLLFLLFSSGSMKLMDSDIDIFDEESVQAVLRRVTTALAGLEQKVSILEKENEDKGANLKTWEKQKNDEISLLTEKMKEQELMLVEVKAQKTNLTALINKQKQQSITEGKKVAFSASLLAQGFGTIGPYYDNRVTNLVFRHVITNIGDAYNPQTGGFTAPLKGAYHFELHACNKDGSGPAVMLVKNGFQVISVWGPKASFISASNGATLLLNARDVVYVRLYEEYSIFDNEDHLSTFSGHLLFPM</sequence>
<evidence type="ECO:0000313" key="8">
    <source>
        <dbReference type="Proteomes" id="UP001434883"/>
    </source>
</evidence>
<comment type="subcellular location">
    <subcellularLocation>
        <location evidence="1">Secreted</location>
    </subcellularLocation>
</comment>
<proteinExistence type="predicted"/>
<feature type="signal peptide" evidence="5">
    <location>
        <begin position="1"/>
        <end position="18"/>
    </location>
</feature>
<dbReference type="InterPro" id="IPR050822">
    <property type="entry name" value="Cerebellin_Synaptic_Org"/>
</dbReference>
<evidence type="ECO:0000256" key="4">
    <source>
        <dbReference type="SAM" id="Coils"/>
    </source>
</evidence>
<evidence type="ECO:0000256" key="1">
    <source>
        <dbReference type="ARBA" id="ARBA00004613"/>
    </source>
</evidence>
<dbReference type="InterPro" id="IPR001073">
    <property type="entry name" value="C1q_dom"/>
</dbReference>
<dbReference type="PANTHER" id="PTHR22923">
    <property type="entry name" value="CEREBELLIN-RELATED"/>
    <property type="match status" value="1"/>
</dbReference>
<keyword evidence="4" id="KW-0175">Coiled coil</keyword>
<keyword evidence="2" id="KW-0964">Secreted</keyword>
<dbReference type="Proteomes" id="UP001434883">
    <property type="component" value="Unassembled WGS sequence"/>
</dbReference>
<dbReference type="SMART" id="SM00110">
    <property type="entry name" value="C1Q"/>
    <property type="match status" value="1"/>
</dbReference>
<dbReference type="SUPFAM" id="SSF49842">
    <property type="entry name" value="TNF-like"/>
    <property type="match status" value="1"/>
</dbReference>
<protein>
    <recommendedName>
        <fullName evidence="6">C1q domain-containing protein</fullName>
    </recommendedName>
</protein>
<feature type="domain" description="C1q" evidence="6">
    <location>
        <begin position="113"/>
        <end position="251"/>
    </location>
</feature>
<dbReference type="PANTHER" id="PTHR22923:SF102">
    <property type="entry name" value="CEREBELLIN 13-RELATED"/>
    <property type="match status" value="1"/>
</dbReference>
<evidence type="ECO:0000256" key="3">
    <source>
        <dbReference type="ARBA" id="ARBA00022729"/>
    </source>
</evidence>
<gene>
    <name evidence="7" type="ORF">XENOCAPTIV_012332</name>
</gene>
<feature type="coiled-coil region" evidence="4">
    <location>
        <begin position="37"/>
        <end position="110"/>
    </location>
</feature>
<comment type="caution">
    <text evidence="7">The sequence shown here is derived from an EMBL/GenBank/DDBJ whole genome shotgun (WGS) entry which is preliminary data.</text>
</comment>
<evidence type="ECO:0000313" key="7">
    <source>
        <dbReference type="EMBL" id="MEQ2192485.1"/>
    </source>
</evidence>
<evidence type="ECO:0000256" key="2">
    <source>
        <dbReference type="ARBA" id="ARBA00022525"/>
    </source>
</evidence>
<evidence type="ECO:0000256" key="5">
    <source>
        <dbReference type="SAM" id="SignalP"/>
    </source>
</evidence>
<dbReference type="EMBL" id="JAHRIN010002601">
    <property type="protein sequence ID" value="MEQ2192485.1"/>
    <property type="molecule type" value="Genomic_DNA"/>
</dbReference>
<feature type="chain" id="PRO_5047064587" description="C1q domain-containing protein" evidence="5">
    <location>
        <begin position="19"/>
        <end position="251"/>
    </location>
</feature>
<organism evidence="7 8">
    <name type="scientific">Xenoophorus captivus</name>
    <dbReference type="NCBI Taxonomy" id="1517983"/>
    <lineage>
        <taxon>Eukaryota</taxon>
        <taxon>Metazoa</taxon>
        <taxon>Chordata</taxon>
        <taxon>Craniata</taxon>
        <taxon>Vertebrata</taxon>
        <taxon>Euteleostomi</taxon>
        <taxon>Actinopterygii</taxon>
        <taxon>Neopterygii</taxon>
        <taxon>Teleostei</taxon>
        <taxon>Neoteleostei</taxon>
        <taxon>Acanthomorphata</taxon>
        <taxon>Ovalentaria</taxon>
        <taxon>Atherinomorphae</taxon>
        <taxon>Cyprinodontiformes</taxon>
        <taxon>Goodeidae</taxon>
        <taxon>Xenoophorus</taxon>
    </lineage>
</organism>
<accession>A0ABV0Q9M7</accession>
<dbReference type="PROSITE" id="PS50871">
    <property type="entry name" value="C1Q"/>
    <property type="match status" value="1"/>
</dbReference>
<keyword evidence="3 5" id="KW-0732">Signal</keyword>
<dbReference type="InterPro" id="IPR008983">
    <property type="entry name" value="Tumour_necrosis_fac-like_dom"/>
</dbReference>
<dbReference type="Gene3D" id="2.60.120.40">
    <property type="match status" value="1"/>
</dbReference>
<evidence type="ECO:0000259" key="6">
    <source>
        <dbReference type="PROSITE" id="PS50871"/>
    </source>
</evidence>
<keyword evidence="8" id="KW-1185">Reference proteome</keyword>
<dbReference type="Pfam" id="PF00386">
    <property type="entry name" value="C1q"/>
    <property type="match status" value="1"/>
</dbReference>
<dbReference type="PRINTS" id="PR00007">
    <property type="entry name" value="COMPLEMNTC1Q"/>
</dbReference>